<dbReference type="GO" id="GO:0000166">
    <property type="term" value="F:nucleotide binding"/>
    <property type="evidence" value="ECO:0007669"/>
    <property type="project" value="UniProtKB-KW"/>
</dbReference>
<keyword evidence="3 7" id="KW-0963">Cytoplasm</keyword>
<dbReference type="NCBIfam" id="TIGR00087">
    <property type="entry name" value="surE"/>
    <property type="match status" value="1"/>
</dbReference>
<dbReference type="GO" id="GO:0046872">
    <property type="term" value="F:metal ion binding"/>
    <property type="evidence" value="ECO:0007669"/>
    <property type="project" value="UniProtKB-UniRule"/>
</dbReference>
<feature type="binding site" evidence="7">
    <location>
        <position position="96"/>
    </location>
    <ligand>
        <name>a divalent metal cation</name>
        <dbReference type="ChEBI" id="CHEBI:60240"/>
    </ligand>
</feature>
<dbReference type="OrthoDB" id="9780815at2"/>
<proteinExistence type="inferred from homology"/>
<dbReference type="Gene3D" id="3.40.1210.10">
    <property type="entry name" value="Survival protein SurE-like phosphatase/nucleotidase"/>
    <property type="match status" value="1"/>
</dbReference>
<comment type="cofactor">
    <cofactor evidence="7">
        <name>a divalent metal cation</name>
        <dbReference type="ChEBI" id="CHEBI:60240"/>
    </cofactor>
    <text evidence="7">Binds 1 divalent metal cation per subunit.</text>
</comment>
<reference evidence="9" key="1">
    <citation type="journal article" date="2014" name="Genome Announc.">
        <title>Draft Genome Sequences of Three Alkaliphilic Bacillus Strains, Bacillus wakoensis JCM 9140T, Bacillus akibai JCM 9157T, and Bacillus hemicellulosilyticus JCM 9152T.</title>
        <authorList>
            <person name="Yuki M."/>
            <person name="Oshima K."/>
            <person name="Suda W."/>
            <person name="Oshida Y."/>
            <person name="Kitamura K."/>
            <person name="Iida T."/>
            <person name="Hattori M."/>
            <person name="Ohkuma M."/>
        </authorList>
    </citation>
    <scope>NUCLEOTIDE SEQUENCE [LARGE SCALE GENOMIC DNA]</scope>
    <source>
        <strain evidence="9">JCM 9152</strain>
    </source>
</reference>
<dbReference type="InterPro" id="IPR030048">
    <property type="entry name" value="SurE"/>
</dbReference>
<evidence type="ECO:0000313" key="9">
    <source>
        <dbReference type="EMBL" id="GAE31398.1"/>
    </source>
</evidence>
<dbReference type="InterPro" id="IPR002828">
    <property type="entry name" value="SurE-like_Pase/nucleotidase"/>
</dbReference>
<keyword evidence="10" id="KW-1185">Reference proteome</keyword>
<comment type="similarity">
    <text evidence="2 7">Belongs to the SurE nucleotidase family.</text>
</comment>
<evidence type="ECO:0000256" key="7">
    <source>
        <dbReference type="HAMAP-Rule" id="MF_00060"/>
    </source>
</evidence>
<dbReference type="GO" id="GO:0008253">
    <property type="term" value="F:5'-nucleotidase activity"/>
    <property type="evidence" value="ECO:0007669"/>
    <property type="project" value="UniProtKB-UniRule"/>
</dbReference>
<dbReference type="EC" id="3.1.3.5" evidence="7"/>
<protein>
    <recommendedName>
        <fullName evidence="7">5'-nucleotidase SurE</fullName>
        <ecNumber evidence="7">3.1.3.5</ecNumber>
    </recommendedName>
    <alternativeName>
        <fullName evidence="7">Nucleoside 5'-monophosphate phosphohydrolase</fullName>
    </alternativeName>
</protein>
<dbReference type="HAMAP" id="MF_00060">
    <property type="entry name" value="SurE"/>
    <property type="match status" value="1"/>
</dbReference>
<keyword evidence="5 7" id="KW-0547">Nucleotide-binding</keyword>
<evidence type="ECO:0000256" key="1">
    <source>
        <dbReference type="ARBA" id="ARBA00000815"/>
    </source>
</evidence>
<evidence type="ECO:0000259" key="8">
    <source>
        <dbReference type="Pfam" id="PF01975"/>
    </source>
</evidence>
<dbReference type="SUPFAM" id="SSF64167">
    <property type="entry name" value="SurE-like"/>
    <property type="match status" value="1"/>
</dbReference>
<dbReference type="GO" id="GO:0008254">
    <property type="term" value="F:3'-nucleotidase activity"/>
    <property type="evidence" value="ECO:0007669"/>
    <property type="project" value="TreeGrafter"/>
</dbReference>
<gene>
    <name evidence="7" type="primary">surE</name>
    <name evidence="9" type="ORF">JCM9152_2865</name>
</gene>
<evidence type="ECO:0000313" key="10">
    <source>
        <dbReference type="Proteomes" id="UP000018895"/>
    </source>
</evidence>
<accession>W4QID4</accession>
<comment type="subcellular location">
    <subcellularLocation>
        <location evidence="7">Cytoplasm</location>
    </subcellularLocation>
</comment>
<feature type="domain" description="Survival protein SurE-like phosphatase/nucleotidase" evidence="8">
    <location>
        <begin position="4"/>
        <end position="184"/>
    </location>
</feature>
<keyword evidence="6 7" id="KW-0378">Hydrolase</keyword>
<evidence type="ECO:0000256" key="5">
    <source>
        <dbReference type="ARBA" id="ARBA00022741"/>
    </source>
</evidence>
<comment type="function">
    <text evidence="7">Nucleotidase that shows phosphatase activity on nucleoside 5'-monophosphates.</text>
</comment>
<comment type="catalytic activity">
    <reaction evidence="1 7">
        <text>a ribonucleoside 5'-phosphate + H2O = a ribonucleoside + phosphate</text>
        <dbReference type="Rhea" id="RHEA:12484"/>
        <dbReference type="ChEBI" id="CHEBI:15377"/>
        <dbReference type="ChEBI" id="CHEBI:18254"/>
        <dbReference type="ChEBI" id="CHEBI:43474"/>
        <dbReference type="ChEBI" id="CHEBI:58043"/>
        <dbReference type="EC" id="3.1.3.5"/>
    </reaction>
</comment>
<evidence type="ECO:0000256" key="6">
    <source>
        <dbReference type="ARBA" id="ARBA00022801"/>
    </source>
</evidence>
<feature type="binding site" evidence="7">
    <location>
        <position position="8"/>
    </location>
    <ligand>
        <name>a divalent metal cation</name>
        <dbReference type="ChEBI" id="CHEBI:60240"/>
    </ligand>
</feature>
<dbReference type="Proteomes" id="UP000018895">
    <property type="component" value="Unassembled WGS sequence"/>
</dbReference>
<name>W4QID4_9BACI</name>
<sequence length="264" mass="29522">MKFLVTNDDGIFAPGVAALIEVLQHFGEIYVVCPDQERSAISHSITLRQPLKASPVKLFGGNVHAWAVNGTPADCVKLGMDVLMKEPPDFVVSGMNIGPNLGRDVYYSGTMAAAAEAALYQIPAMAVSIDRLEVKDLNFQVPKRLLYQVLESLLANKIPDGVFVNVNLPYVKKEYCRGIAVAPLDLSVARYRYVGLNDPYGNVYYWLKDRLQQLTEFDNEGDFAKLKAGYITVTPLEGKVSQRKHLRKFERWLRAIPETKEETI</sequence>
<evidence type="ECO:0000256" key="3">
    <source>
        <dbReference type="ARBA" id="ARBA00022490"/>
    </source>
</evidence>
<dbReference type="RefSeq" id="WP_035344985.1">
    <property type="nucleotide sequence ID" value="NZ_BAUU01000019.1"/>
</dbReference>
<feature type="binding site" evidence="7">
    <location>
        <position position="9"/>
    </location>
    <ligand>
        <name>a divalent metal cation</name>
        <dbReference type="ChEBI" id="CHEBI:60240"/>
    </ligand>
</feature>
<evidence type="ECO:0000256" key="2">
    <source>
        <dbReference type="ARBA" id="ARBA00011062"/>
    </source>
</evidence>
<dbReference type="PANTHER" id="PTHR30457">
    <property type="entry name" value="5'-NUCLEOTIDASE SURE"/>
    <property type="match status" value="1"/>
</dbReference>
<organism evidence="9 10">
    <name type="scientific">Halalkalibacter hemicellulosilyticusJCM 9152</name>
    <dbReference type="NCBI Taxonomy" id="1236971"/>
    <lineage>
        <taxon>Bacteria</taxon>
        <taxon>Bacillati</taxon>
        <taxon>Bacillota</taxon>
        <taxon>Bacilli</taxon>
        <taxon>Bacillales</taxon>
        <taxon>Bacillaceae</taxon>
        <taxon>Halalkalibacter</taxon>
    </lineage>
</organism>
<dbReference type="EMBL" id="BAUU01000019">
    <property type="protein sequence ID" value="GAE31398.1"/>
    <property type="molecule type" value="Genomic_DNA"/>
</dbReference>
<keyword evidence="4 7" id="KW-0479">Metal-binding</keyword>
<dbReference type="GO" id="GO:0005737">
    <property type="term" value="C:cytoplasm"/>
    <property type="evidence" value="ECO:0007669"/>
    <property type="project" value="UniProtKB-SubCell"/>
</dbReference>
<comment type="caution">
    <text evidence="9">The sequence shown here is derived from an EMBL/GenBank/DDBJ whole genome shotgun (WGS) entry which is preliminary data.</text>
</comment>
<dbReference type="AlphaFoldDB" id="W4QID4"/>
<evidence type="ECO:0000256" key="4">
    <source>
        <dbReference type="ARBA" id="ARBA00022723"/>
    </source>
</evidence>
<dbReference type="STRING" id="1236971.JCM9152_2865"/>
<dbReference type="InterPro" id="IPR036523">
    <property type="entry name" value="SurE-like_sf"/>
</dbReference>
<dbReference type="Pfam" id="PF01975">
    <property type="entry name" value="SurE"/>
    <property type="match status" value="1"/>
</dbReference>
<dbReference type="PANTHER" id="PTHR30457:SF12">
    <property type="entry name" value="5'_3'-NUCLEOTIDASE SURE"/>
    <property type="match status" value="1"/>
</dbReference>
<feature type="binding site" evidence="7">
    <location>
        <position position="39"/>
    </location>
    <ligand>
        <name>a divalent metal cation</name>
        <dbReference type="ChEBI" id="CHEBI:60240"/>
    </ligand>
</feature>
<dbReference type="GO" id="GO:0004309">
    <property type="term" value="F:exopolyphosphatase activity"/>
    <property type="evidence" value="ECO:0007669"/>
    <property type="project" value="TreeGrafter"/>
</dbReference>